<sequence length="89" mass="10332">MRTSKELYLSESFGFCFIQLKQAHTNKQFFTFNSQLSIHWGVSRRVGIAGYCHYFPLNIFAPFRDLNDFVATIEKKNNALTIVATKSYI</sequence>
<gene>
    <name evidence="1" type="ORF">EZS27_008914</name>
</gene>
<comment type="caution">
    <text evidence="1">The sequence shown here is derived from an EMBL/GenBank/DDBJ whole genome shotgun (WGS) entry which is preliminary data.</text>
</comment>
<dbReference type="EMBL" id="SNRY01000272">
    <property type="protein sequence ID" value="KAA6343389.1"/>
    <property type="molecule type" value="Genomic_DNA"/>
</dbReference>
<evidence type="ECO:0000313" key="1">
    <source>
        <dbReference type="EMBL" id="KAA6343389.1"/>
    </source>
</evidence>
<accession>A0A5J4SB59</accession>
<proteinExistence type="predicted"/>
<dbReference type="AlphaFoldDB" id="A0A5J4SB59"/>
<organism evidence="1">
    <name type="scientific">termite gut metagenome</name>
    <dbReference type="NCBI Taxonomy" id="433724"/>
    <lineage>
        <taxon>unclassified sequences</taxon>
        <taxon>metagenomes</taxon>
        <taxon>organismal metagenomes</taxon>
    </lineage>
</organism>
<name>A0A5J4SB59_9ZZZZ</name>
<protein>
    <submittedName>
        <fullName evidence="1">Uncharacterized protein</fullName>
    </submittedName>
</protein>
<reference evidence="1" key="1">
    <citation type="submission" date="2019-03" db="EMBL/GenBank/DDBJ databases">
        <title>Single cell metagenomics reveals metabolic interactions within the superorganism composed of flagellate Streblomastix strix and complex community of Bacteroidetes bacteria on its surface.</title>
        <authorList>
            <person name="Treitli S.C."/>
            <person name="Kolisko M."/>
            <person name="Husnik F."/>
            <person name="Keeling P."/>
            <person name="Hampl V."/>
        </authorList>
    </citation>
    <scope>NUCLEOTIDE SEQUENCE</scope>
    <source>
        <strain evidence="1">STM</strain>
    </source>
</reference>